<dbReference type="SUPFAM" id="SSF52151">
    <property type="entry name" value="FabD/lysophospholipase-like"/>
    <property type="match status" value="1"/>
</dbReference>
<dbReference type="InterPro" id="IPR016036">
    <property type="entry name" value="Malonyl_transacylase_ACP-bd"/>
</dbReference>
<dbReference type="Gene3D" id="3.40.366.10">
    <property type="entry name" value="Malonyl-Coenzyme A Acyl Carrier Protein, domain 2"/>
    <property type="match status" value="1"/>
</dbReference>
<dbReference type="Proteomes" id="UP001221208">
    <property type="component" value="Unassembled WGS sequence"/>
</dbReference>
<evidence type="ECO:0000259" key="7">
    <source>
        <dbReference type="SMART" id="SM00827"/>
    </source>
</evidence>
<reference evidence="8 9" key="1">
    <citation type="submission" date="2022-10" db="EMBL/GenBank/DDBJ databases">
        <title>Janthinobacterium sp. hw3 Genome sequencing.</title>
        <authorList>
            <person name="Park S."/>
        </authorList>
    </citation>
    <scope>NUCLEOTIDE SEQUENCE [LARGE SCALE GENOMIC DNA]</scope>
    <source>
        <strain evidence="9">hw3</strain>
    </source>
</reference>
<evidence type="ECO:0000256" key="5">
    <source>
        <dbReference type="ARBA" id="ARBA00048462"/>
    </source>
</evidence>
<dbReference type="Pfam" id="PF00698">
    <property type="entry name" value="Acyl_transf_1"/>
    <property type="match status" value="1"/>
</dbReference>
<evidence type="ECO:0000256" key="3">
    <source>
        <dbReference type="ARBA" id="ARBA00022679"/>
    </source>
</evidence>
<dbReference type="EC" id="2.3.1.39" evidence="1 6"/>
<accession>A0ABT5K2P4</accession>
<evidence type="ECO:0000256" key="4">
    <source>
        <dbReference type="ARBA" id="ARBA00023315"/>
    </source>
</evidence>
<comment type="similarity">
    <text evidence="6">Belongs to the fabD family.</text>
</comment>
<dbReference type="InterPro" id="IPR014043">
    <property type="entry name" value="Acyl_transferase_dom"/>
</dbReference>
<dbReference type="NCBIfam" id="TIGR00128">
    <property type="entry name" value="fabD"/>
    <property type="match status" value="1"/>
</dbReference>
<dbReference type="RefSeq" id="WP_273671838.1">
    <property type="nucleotide sequence ID" value="NZ_JAQQXR010000005.1"/>
</dbReference>
<dbReference type="GO" id="GO:0004314">
    <property type="term" value="F:[acyl-carrier-protein] S-malonyltransferase activity"/>
    <property type="evidence" value="ECO:0007669"/>
    <property type="project" value="UniProtKB-EC"/>
</dbReference>
<dbReference type="InterPro" id="IPR003965">
    <property type="entry name" value="Fatty_acid_synthase"/>
</dbReference>
<keyword evidence="4 6" id="KW-0012">Acyltransferase</keyword>
<protein>
    <recommendedName>
        <fullName evidence="2 6">Malonyl CoA-acyl carrier protein transacylase</fullName>
        <ecNumber evidence="1 6">2.3.1.39</ecNumber>
    </recommendedName>
</protein>
<dbReference type="PRINTS" id="PR01483">
    <property type="entry name" value="FASYNTHASE"/>
</dbReference>
<keyword evidence="3 6" id="KW-0808">Transferase</keyword>
<comment type="catalytic activity">
    <reaction evidence="5 6">
        <text>holo-[ACP] + malonyl-CoA = malonyl-[ACP] + CoA</text>
        <dbReference type="Rhea" id="RHEA:41792"/>
        <dbReference type="Rhea" id="RHEA-COMP:9623"/>
        <dbReference type="Rhea" id="RHEA-COMP:9685"/>
        <dbReference type="ChEBI" id="CHEBI:57287"/>
        <dbReference type="ChEBI" id="CHEBI:57384"/>
        <dbReference type="ChEBI" id="CHEBI:64479"/>
        <dbReference type="ChEBI" id="CHEBI:78449"/>
        <dbReference type="EC" id="2.3.1.39"/>
    </reaction>
</comment>
<name>A0ABT5K2P4_9BURK</name>
<sequence>MDTPNHAPRCAYLFPGQGAQTIGMLQDFAGHPLLQETFAAASDALDLDLWKLACEGPKAELDLTLNTQPIMLAAGFAVYRIWMAESGLQPAFLAGHSLGEYTALTAAGAIDFADAIRLVRLRAAAMTAAVASAGGGMCAILGLDATAVAALCAQASLPGDIVEAVNLNGPTQIVIAGHRGALGRAALLTRAQSHLCIDLPVSGPFHSSLMRPAADALAEHLAGISLRRPRIPVIHNYSAAPQDAQQTLADLLVKQVYNPVRWTETVAYALAHGVERMFELGPGTTLTGLARYIAPGLPCLAVNGERALQAARACLQAAAPAEHQSVVHS</sequence>
<keyword evidence="9" id="KW-1185">Reference proteome</keyword>
<dbReference type="EMBL" id="JAQQXR010000005">
    <property type="protein sequence ID" value="MDC8758955.1"/>
    <property type="molecule type" value="Genomic_DNA"/>
</dbReference>
<evidence type="ECO:0000256" key="6">
    <source>
        <dbReference type="PIRNR" id="PIRNR000446"/>
    </source>
</evidence>
<feature type="domain" description="Malonyl-CoA:ACP transacylase (MAT)" evidence="7">
    <location>
        <begin position="13"/>
        <end position="314"/>
    </location>
</feature>
<dbReference type="Gene3D" id="3.30.70.250">
    <property type="entry name" value="Malonyl-CoA ACP transacylase, ACP-binding"/>
    <property type="match status" value="1"/>
</dbReference>
<dbReference type="PANTHER" id="PTHR42681">
    <property type="entry name" value="MALONYL-COA-ACYL CARRIER PROTEIN TRANSACYLASE, MITOCHONDRIAL"/>
    <property type="match status" value="1"/>
</dbReference>
<dbReference type="InterPro" id="IPR001227">
    <property type="entry name" value="Ac_transferase_dom_sf"/>
</dbReference>
<dbReference type="PIRSF" id="PIRSF000446">
    <property type="entry name" value="Mct"/>
    <property type="match status" value="1"/>
</dbReference>
<dbReference type="PANTHER" id="PTHR42681:SF1">
    <property type="entry name" value="MALONYL-COA-ACYL CARRIER PROTEIN TRANSACYLASE, MITOCHONDRIAL"/>
    <property type="match status" value="1"/>
</dbReference>
<evidence type="ECO:0000313" key="8">
    <source>
        <dbReference type="EMBL" id="MDC8758955.1"/>
    </source>
</evidence>
<dbReference type="SUPFAM" id="SSF55048">
    <property type="entry name" value="Probable ACP-binding domain of malonyl-CoA ACP transacylase"/>
    <property type="match status" value="1"/>
</dbReference>
<organism evidence="8 9">
    <name type="scientific">Janthinobacterium fluminis</name>
    <dbReference type="NCBI Taxonomy" id="2987524"/>
    <lineage>
        <taxon>Bacteria</taxon>
        <taxon>Pseudomonadati</taxon>
        <taxon>Pseudomonadota</taxon>
        <taxon>Betaproteobacteria</taxon>
        <taxon>Burkholderiales</taxon>
        <taxon>Oxalobacteraceae</taxon>
        <taxon>Janthinobacterium</taxon>
    </lineage>
</organism>
<dbReference type="InterPro" id="IPR016035">
    <property type="entry name" value="Acyl_Trfase/lysoPLipase"/>
</dbReference>
<evidence type="ECO:0000313" key="9">
    <source>
        <dbReference type="Proteomes" id="UP001221208"/>
    </source>
</evidence>
<dbReference type="InterPro" id="IPR050858">
    <property type="entry name" value="Mal-CoA-ACP_Trans/PKS_FabD"/>
</dbReference>
<gene>
    <name evidence="8" type="primary">fabD</name>
    <name evidence="8" type="ORF">OIK44_15345</name>
</gene>
<dbReference type="InterPro" id="IPR004410">
    <property type="entry name" value="Malonyl_CoA-ACP_transAc_FabD"/>
</dbReference>
<evidence type="ECO:0000256" key="1">
    <source>
        <dbReference type="ARBA" id="ARBA00013258"/>
    </source>
</evidence>
<dbReference type="InterPro" id="IPR024925">
    <property type="entry name" value="Malonyl_CoA-ACP_transAc"/>
</dbReference>
<evidence type="ECO:0000256" key="2">
    <source>
        <dbReference type="ARBA" id="ARBA00018953"/>
    </source>
</evidence>
<comment type="caution">
    <text evidence="8">The sequence shown here is derived from an EMBL/GenBank/DDBJ whole genome shotgun (WGS) entry which is preliminary data.</text>
</comment>
<dbReference type="SMART" id="SM00827">
    <property type="entry name" value="PKS_AT"/>
    <property type="match status" value="1"/>
</dbReference>
<proteinExistence type="inferred from homology"/>